<reference evidence="3 4" key="1">
    <citation type="submission" date="2019-05" db="EMBL/GenBank/DDBJ databases">
        <title>Draft Genome Sequences of Six Type Strains of the Genus Massilia.</title>
        <authorList>
            <person name="Miess H."/>
            <person name="Frediansyhah A."/>
            <person name="Gross H."/>
        </authorList>
    </citation>
    <scope>NUCLEOTIDE SEQUENCE [LARGE SCALE GENOMIC DNA]</scope>
    <source>
        <strain evidence="3 4">DSMZ 26121</strain>
    </source>
</reference>
<dbReference type="Pfam" id="PF10947">
    <property type="entry name" value="DUF2628"/>
    <property type="match status" value="1"/>
</dbReference>
<dbReference type="InterPro" id="IPR024399">
    <property type="entry name" value="DUF2628"/>
</dbReference>
<accession>A0A4P8HX12</accession>
<reference evidence="2 5" key="2">
    <citation type="submission" date="2020-08" db="EMBL/GenBank/DDBJ databases">
        <title>Genomic Encyclopedia of Type Strains, Phase III (KMG-III): the genomes of soil and plant-associated and newly described type strains.</title>
        <authorList>
            <person name="Whitman W."/>
        </authorList>
    </citation>
    <scope>NUCLEOTIDE SEQUENCE [LARGE SCALE GENOMIC DNA]</scope>
    <source>
        <strain evidence="2 5">CECT 7753</strain>
    </source>
</reference>
<keyword evidence="1" id="KW-0812">Transmembrane</keyword>
<gene>
    <name evidence="3" type="ORF">FCL38_25680</name>
    <name evidence="2" type="ORF">FHS02_005563</name>
</gene>
<evidence type="ECO:0000256" key="1">
    <source>
        <dbReference type="SAM" id="Phobius"/>
    </source>
</evidence>
<dbReference type="EMBL" id="JACHXS010000013">
    <property type="protein sequence ID" value="MBB3224698.1"/>
    <property type="molecule type" value="Genomic_DNA"/>
</dbReference>
<feature type="transmembrane region" description="Helical" evidence="1">
    <location>
        <begin position="84"/>
        <end position="102"/>
    </location>
</feature>
<keyword evidence="1" id="KW-0472">Membrane</keyword>
<sequence>MKFYAPCSCRRQPAGAYIKEMLMEACERCGTGTVKVGGCAGCNPNLHQSLDGLSAVWKMRFAMIERAGGSTYSNIAALSVMERFRIMFNFWAFLFGTFYFLAKGMWRRAITYTVAVFTVAAVIDIFLDASGSASTLFHPMNYAGPMLFACTANLCYYKEKVLGDRGWW</sequence>
<name>A0A4P8HX12_9BURK</name>
<feature type="transmembrane region" description="Helical" evidence="1">
    <location>
        <begin position="139"/>
        <end position="157"/>
    </location>
</feature>
<evidence type="ECO:0000313" key="3">
    <source>
        <dbReference type="EMBL" id="QCP13448.1"/>
    </source>
</evidence>
<dbReference type="OrthoDB" id="6945649at2"/>
<keyword evidence="4" id="KW-1185">Reference proteome</keyword>
<evidence type="ECO:0000313" key="5">
    <source>
        <dbReference type="Proteomes" id="UP000584325"/>
    </source>
</evidence>
<dbReference type="EMBL" id="CP040017">
    <property type="protein sequence ID" value="QCP13448.1"/>
    <property type="molecule type" value="Genomic_DNA"/>
</dbReference>
<evidence type="ECO:0000313" key="2">
    <source>
        <dbReference type="EMBL" id="MBB3224698.1"/>
    </source>
</evidence>
<protein>
    <submittedName>
        <fullName evidence="3">DUF2628 domain-containing protein</fullName>
    </submittedName>
</protein>
<dbReference type="AlphaFoldDB" id="A0A4P8HX12"/>
<organism evidence="2 5">
    <name type="scientific">Pseudoduganella umbonata</name>
    <dbReference type="NCBI Taxonomy" id="864828"/>
    <lineage>
        <taxon>Bacteria</taxon>
        <taxon>Pseudomonadati</taxon>
        <taxon>Pseudomonadota</taxon>
        <taxon>Betaproteobacteria</taxon>
        <taxon>Burkholderiales</taxon>
        <taxon>Oxalobacteraceae</taxon>
        <taxon>Telluria group</taxon>
        <taxon>Pseudoduganella</taxon>
    </lineage>
</organism>
<evidence type="ECO:0000313" key="4">
    <source>
        <dbReference type="Proteomes" id="UP000298763"/>
    </source>
</evidence>
<dbReference type="RefSeq" id="WP_137316232.1">
    <property type="nucleotide sequence ID" value="NZ_CP040017.1"/>
</dbReference>
<proteinExistence type="predicted"/>
<keyword evidence="1" id="KW-1133">Transmembrane helix</keyword>
<dbReference type="Proteomes" id="UP000584325">
    <property type="component" value="Unassembled WGS sequence"/>
</dbReference>
<feature type="transmembrane region" description="Helical" evidence="1">
    <location>
        <begin position="109"/>
        <end position="127"/>
    </location>
</feature>
<dbReference type="Proteomes" id="UP000298763">
    <property type="component" value="Chromosome"/>
</dbReference>